<dbReference type="GO" id="GO:0006298">
    <property type="term" value="P:mismatch repair"/>
    <property type="evidence" value="ECO:0007669"/>
    <property type="project" value="InterPro"/>
</dbReference>
<evidence type="ECO:0000256" key="5">
    <source>
        <dbReference type="PIRNR" id="PIRNR037677"/>
    </source>
</evidence>
<name>A0AAX4PCJ6_9CHLO</name>
<feature type="compositionally biased region" description="Basic residues" evidence="6">
    <location>
        <begin position="267"/>
        <end position="279"/>
    </location>
</feature>
<accession>A0AAX4PCJ6</accession>
<dbReference type="InterPro" id="IPR027417">
    <property type="entry name" value="P-loop_NTPase"/>
</dbReference>
<dbReference type="SUPFAM" id="SSF55271">
    <property type="entry name" value="DNA repair protein MutS, domain I"/>
    <property type="match status" value="1"/>
</dbReference>
<keyword evidence="4 5" id="KW-0238">DNA-binding</keyword>
<evidence type="ECO:0000313" key="8">
    <source>
        <dbReference type="EMBL" id="WZN63791.1"/>
    </source>
</evidence>
<feature type="domain" description="DNA mismatch repair proteins mutS family" evidence="7">
    <location>
        <begin position="1125"/>
        <end position="1141"/>
    </location>
</feature>
<feature type="compositionally biased region" description="Basic and acidic residues" evidence="6">
    <location>
        <begin position="81"/>
        <end position="94"/>
    </location>
</feature>
<dbReference type="SUPFAM" id="SSF53150">
    <property type="entry name" value="DNA repair protein MutS, domain II"/>
    <property type="match status" value="1"/>
</dbReference>
<dbReference type="InterPro" id="IPR036187">
    <property type="entry name" value="DNA_mismatch_repair_MutS_sf"/>
</dbReference>
<dbReference type="InterPro" id="IPR045076">
    <property type="entry name" value="MutS"/>
</dbReference>
<dbReference type="Gene3D" id="3.40.50.300">
    <property type="entry name" value="P-loop containing nucleotide triphosphate hydrolases"/>
    <property type="match status" value="1"/>
</dbReference>
<dbReference type="SMART" id="SM00534">
    <property type="entry name" value="MUTSac"/>
    <property type="match status" value="1"/>
</dbReference>
<keyword evidence="5" id="KW-0234">DNA repair</keyword>
<keyword evidence="2 5" id="KW-0227">DNA damage</keyword>
<feature type="compositionally biased region" description="Polar residues" evidence="6">
    <location>
        <begin position="25"/>
        <end position="35"/>
    </location>
</feature>
<dbReference type="PANTHER" id="PTHR11361:SF150">
    <property type="entry name" value="DNA MISMATCH REPAIR PROTEIN MSH6"/>
    <property type="match status" value="1"/>
</dbReference>
<dbReference type="Pfam" id="PF01624">
    <property type="entry name" value="MutS_I"/>
    <property type="match status" value="1"/>
</dbReference>
<dbReference type="InterPro" id="IPR007860">
    <property type="entry name" value="DNA_mmatch_repair_MutS_con_dom"/>
</dbReference>
<dbReference type="AlphaFoldDB" id="A0AAX4PCJ6"/>
<keyword evidence="9" id="KW-1185">Reference proteome</keyword>
<dbReference type="PROSITE" id="PS00486">
    <property type="entry name" value="DNA_MISMATCH_REPAIR_2"/>
    <property type="match status" value="1"/>
</dbReference>
<feature type="compositionally biased region" description="Polar residues" evidence="6">
    <location>
        <begin position="288"/>
        <end position="302"/>
    </location>
</feature>
<comment type="similarity">
    <text evidence="5">Belongs to the DNA mismatch repair MutS family.</text>
</comment>
<feature type="compositionally biased region" description="Low complexity" evidence="6">
    <location>
        <begin position="303"/>
        <end position="323"/>
    </location>
</feature>
<dbReference type="Proteomes" id="UP001472866">
    <property type="component" value="Chromosome 08"/>
</dbReference>
<dbReference type="GO" id="GO:0005634">
    <property type="term" value="C:nucleus"/>
    <property type="evidence" value="ECO:0007669"/>
    <property type="project" value="TreeGrafter"/>
</dbReference>
<dbReference type="Gene3D" id="2.30.30.140">
    <property type="match status" value="1"/>
</dbReference>
<dbReference type="InterPro" id="IPR007695">
    <property type="entry name" value="DNA_mismatch_repair_MutS-lik_N"/>
</dbReference>
<sequence>MAGQPTIASFFAPAPGRDHRKEAPTPTTRPSSGNAGANKAKRAVGIGIGLKAQAPSDVSGKKRKEAPKPNAKSAAGSARPAELKGFELAAEKPAPEVPKAAEVVVVEEVAEDPPKTAACKELAGKRIRVWWSAEKEWFAGTVRAASRAGDKVRVDYDDGDVEWVVLAKRKHEFVGEDPALQTDEALEEAKEKTKSRASKRRRMTLIAEDDDDDDGMEDSLSEEDLGSDSDYCGDGGEGASEDDDEDGDDDDESMEEAEPVDVDGARKQKRRAAPKKSNKGLRLGASPGTPSQPILSQQSNQTSAAVPAASSPAAHAAHAPRSPLTGREKARAAKKLAAAADGGGSGGRNFEERAHQRFKFLRPENIKDASGRRKGDPLYDASTLHIPAGWFKQEKVSPGQQQWWTFKSENFDSVLLFKMGKFYEMYEMDAHVGVEHLGLLYMKGDQPHCGFPEKAYASNAEKLARKGFKVIVVEQTETPEQLAERNRKRKKAGMGVDKVVNREKVAVLSPGTLFDYEMVRNTRGCSYIVAVAEGGDFQIGVSAVDVTTGKMILGQLADNASRSKLTTFLAAINPVEVVVPKGGGSEEDASVTEDTRAMLCRALPGAKLTELIPGDQFWAGSRALEEASGYFEGGALPETLRELRDKGAAIALSALGGIVSFLQRSLLDKAVLPVCQFEVLPEDGIPRLADDEQGARLDASALSNLEIVENAEGSKEGTLLSQLDHCVSGPGHRLLREWLLHPLRNVESIVARQRAVEELRQSGLADDFHAGLKGIPDLERSLTRMAASSVGSGRERDGVVLYEDSCGRRLRAFLATLRGFKKLQILLVRLESERRWESTLLARLLSSLEWAELESLETKFDWVKAERDGQVTPVGFPQYDDAVAKIEEVGEEVQAYLDEVWSKVRGKGTFTGEEMEVAEKTDVPTDWELTSQRKGKGAVRRYQTRELREILQRRTMAEEQKERALREYLRSLVAGFCRHHENFQRAVEVSAQIDVLCSLSMVGDGWCQPNFVQADRGTFRAKALSHPNSGADFVPNDLDLGGEKSFALLTGPNMGGKSTIMRQVCLATILAQIGAPVPARSCELTPVDAIFVRMGARDSIFTGQSTWNVELSDCNSMLQQATPHSLVVLDEFGRGTATSDGIALAAAVMRWLVNRRCLSLFSTHYHLLAQEAGEDVMLWHMACEVDEKDDVTFLYKIRQGVCPSSYGVNVARLAGLPAGVLNRASEVIKMNE</sequence>
<feature type="compositionally biased region" description="Acidic residues" evidence="6">
    <location>
        <begin position="207"/>
        <end position="227"/>
    </location>
</feature>
<evidence type="ECO:0000259" key="7">
    <source>
        <dbReference type="PROSITE" id="PS00486"/>
    </source>
</evidence>
<dbReference type="InterPro" id="IPR007696">
    <property type="entry name" value="DNA_mismatch_repair_MutS_core"/>
</dbReference>
<keyword evidence="3 5" id="KW-0067">ATP-binding</keyword>
<evidence type="ECO:0000256" key="3">
    <source>
        <dbReference type="ARBA" id="ARBA00022840"/>
    </source>
</evidence>
<evidence type="ECO:0000313" key="9">
    <source>
        <dbReference type="Proteomes" id="UP001472866"/>
    </source>
</evidence>
<dbReference type="PIRSF" id="PIRSF037677">
    <property type="entry name" value="DNA_mis_repair_Msh6"/>
    <property type="match status" value="1"/>
</dbReference>
<dbReference type="Gene3D" id="1.10.1420.10">
    <property type="match status" value="2"/>
</dbReference>
<dbReference type="Pfam" id="PF05188">
    <property type="entry name" value="MutS_II"/>
    <property type="match status" value="1"/>
</dbReference>
<keyword evidence="1 5" id="KW-0547">Nucleotide-binding</keyword>
<dbReference type="PANTHER" id="PTHR11361">
    <property type="entry name" value="DNA MISMATCH REPAIR PROTEIN MUTS FAMILY MEMBER"/>
    <property type="match status" value="1"/>
</dbReference>
<dbReference type="Pfam" id="PF05192">
    <property type="entry name" value="MutS_III"/>
    <property type="match status" value="1"/>
</dbReference>
<organism evidence="8 9">
    <name type="scientific">Chloropicon roscoffensis</name>
    <dbReference type="NCBI Taxonomy" id="1461544"/>
    <lineage>
        <taxon>Eukaryota</taxon>
        <taxon>Viridiplantae</taxon>
        <taxon>Chlorophyta</taxon>
        <taxon>Chloropicophyceae</taxon>
        <taxon>Chloropicales</taxon>
        <taxon>Chloropicaceae</taxon>
        <taxon>Chloropicon</taxon>
    </lineage>
</organism>
<dbReference type="Pfam" id="PF00488">
    <property type="entry name" value="MutS_V"/>
    <property type="match status" value="1"/>
</dbReference>
<dbReference type="Gene3D" id="3.30.420.110">
    <property type="entry name" value="MutS, connector domain"/>
    <property type="match status" value="1"/>
</dbReference>
<feature type="compositionally biased region" description="Acidic residues" evidence="6">
    <location>
        <begin position="239"/>
        <end position="261"/>
    </location>
</feature>
<dbReference type="CDD" id="cd20404">
    <property type="entry name" value="Tudor_Agenet_AtEML-like"/>
    <property type="match status" value="1"/>
</dbReference>
<dbReference type="GO" id="GO:0030983">
    <property type="term" value="F:mismatched DNA binding"/>
    <property type="evidence" value="ECO:0007669"/>
    <property type="project" value="UniProtKB-UniRule"/>
</dbReference>
<evidence type="ECO:0000256" key="2">
    <source>
        <dbReference type="ARBA" id="ARBA00022763"/>
    </source>
</evidence>
<dbReference type="GO" id="GO:0005524">
    <property type="term" value="F:ATP binding"/>
    <property type="evidence" value="ECO:0007669"/>
    <property type="project" value="UniProtKB-UniRule"/>
</dbReference>
<dbReference type="SUPFAM" id="SSF48334">
    <property type="entry name" value="DNA repair protein MutS, domain III"/>
    <property type="match status" value="1"/>
</dbReference>
<dbReference type="InterPro" id="IPR017261">
    <property type="entry name" value="DNA_mismatch_repair_MutS/MSH"/>
</dbReference>
<dbReference type="InterPro" id="IPR016151">
    <property type="entry name" value="DNA_mismatch_repair_MutS_N"/>
</dbReference>
<proteinExistence type="inferred from homology"/>
<dbReference type="InterPro" id="IPR000432">
    <property type="entry name" value="DNA_mismatch_repair_MutS_C"/>
</dbReference>
<protein>
    <recommendedName>
        <fullName evidence="5">DNA mismatch repair protein</fullName>
    </recommendedName>
</protein>
<feature type="region of interest" description="Disordered" evidence="6">
    <location>
        <begin position="172"/>
        <end position="350"/>
    </location>
</feature>
<comment type="function">
    <text evidence="5">Component of the post-replicative DNA mismatch repair system (MMR).</text>
</comment>
<dbReference type="GO" id="GO:0140664">
    <property type="term" value="F:ATP-dependent DNA damage sensor activity"/>
    <property type="evidence" value="ECO:0007669"/>
    <property type="project" value="InterPro"/>
</dbReference>
<dbReference type="SUPFAM" id="SSF52540">
    <property type="entry name" value="P-loop containing nucleoside triphosphate hydrolases"/>
    <property type="match status" value="1"/>
</dbReference>
<evidence type="ECO:0000256" key="4">
    <source>
        <dbReference type="ARBA" id="ARBA00023125"/>
    </source>
</evidence>
<dbReference type="InterPro" id="IPR036678">
    <property type="entry name" value="MutS_con_dom_sf"/>
</dbReference>
<evidence type="ECO:0000256" key="1">
    <source>
        <dbReference type="ARBA" id="ARBA00022741"/>
    </source>
</evidence>
<feature type="region of interest" description="Disordered" evidence="6">
    <location>
        <begin position="1"/>
        <end position="94"/>
    </location>
</feature>
<dbReference type="SMART" id="SM00533">
    <property type="entry name" value="MUTSd"/>
    <property type="match status" value="1"/>
</dbReference>
<dbReference type="EMBL" id="CP151508">
    <property type="protein sequence ID" value="WZN63791.1"/>
    <property type="molecule type" value="Genomic_DNA"/>
</dbReference>
<gene>
    <name evidence="8" type="ORF">HKI87_08g53420</name>
</gene>
<evidence type="ECO:0000256" key="6">
    <source>
        <dbReference type="SAM" id="MobiDB-lite"/>
    </source>
</evidence>
<reference evidence="8 9" key="1">
    <citation type="submission" date="2024-03" db="EMBL/GenBank/DDBJ databases">
        <title>Complete genome sequence of the green alga Chloropicon roscoffensis RCC1871.</title>
        <authorList>
            <person name="Lemieux C."/>
            <person name="Pombert J.-F."/>
            <person name="Otis C."/>
            <person name="Turmel M."/>
        </authorList>
    </citation>
    <scope>NUCLEOTIDE SEQUENCE [LARGE SCALE GENOMIC DNA]</scope>
    <source>
        <strain evidence="8 9">RCC1871</strain>
    </source>
</reference>
<dbReference type="Gene3D" id="3.40.1170.10">
    <property type="entry name" value="DNA repair protein MutS, domain I"/>
    <property type="match status" value="1"/>
</dbReference>